<evidence type="ECO:0000256" key="2">
    <source>
        <dbReference type="ARBA" id="ARBA00022576"/>
    </source>
</evidence>
<dbReference type="PIRSF" id="PIRSF000524">
    <property type="entry name" value="SPT"/>
    <property type="match status" value="1"/>
</dbReference>
<evidence type="ECO:0000256" key="6">
    <source>
        <dbReference type="ARBA" id="ARBA00049460"/>
    </source>
</evidence>
<gene>
    <name evidence="10" type="primary">LOC106809070</name>
</gene>
<dbReference type="InterPro" id="IPR015422">
    <property type="entry name" value="PyrdxlP-dep_Trfase_small"/>
</dbReference>
<dbReference type="NCBIfam" id="NF010006">
    <property type="entry name" value="PRK13479.1"/>
    <property type="match status" value="1"/>
</dbReference>
<dbReference type="NCBIfam" id="TIGR02326">
    <property type="entry name" value="transamin_PhnW"/>
    <property type="match status" value="1"/>
</dbReference>
<dbReference type="NCBIfam" id="TIGR03301">
    <property type="entry name" value="PhnW-AepZ"/>
    <property type="match status" value="1"/>
</dbReference>
<evidence type="ECO:0000256" key="4">
    <source>
        <dbReference type="ARBA" id="ARBA00022898"/>
    </source>
</evidence>
<evidence type="ECO:0000256" key="3">
    <source>
        <dbReference type="ARBA" id="ARBA00022679"/>
    </source>
</evidence>
<keyword evidence="9" id="KW-1185">Reference proteome</keyword>
<evidence type="ECO:0000256" key="7">
    <source>
        <dbReference type="PIRNR" id="PIRNR000524"/>
    </source>
</evidence>
<evidence type="ECO:0000256" key="5">
    <source>
        <dbReference type="ARBA" id="ARBA00023317"/>
    </source>
</evidence>
<dbReference type="RefSeq" id="XP_014667498.1">
    <property type="nucleotide sequence ID" value="XM_014812012.1"/>
</dbReference>
<dbReference type="InterPro" id="IPR000192">
    <property type="entry name" value="Aminotrans_V_dom"/>
</dbReference>
<comment type="similarity">
    <text evidence="7">Belongs to the class-V pyridoxal-phosphate-dependent aminotransferase family.</text>
</comment>
<keyword evidence="3" id="KW-0808">Transferase</keyword>
<dbReference type="InterPro" id="IPR024169">
    <property type="entry name" value="SP_NH2Trfase/AEP_transaminase"/>
</dbReference>
<protein>
    <recommendedName>
        <fullName evidence="7">Alanine--glyoxylate aminotransferase</fullName>
        <ecNumber evidence="7">2.6.1.44</ecNumber>
    </recommendedName>
</protein>
<dbReference type="Gene3D" id="3.40.640.10">
    <property type="entry name" value="Type I PLP-dependent aspartate aminotransferase-like (Major domain)"/>
    <property type="match status" value="1"/>
</dbReference>
<dbReference type="HAMAP" id="MF_01376">
    <property type="entry name" value="PhnW_aminotrans_5"/>
    <property type="match status" value="1"/>
</dbReference>
<feature type="domain" description="Aminotransferase class V" evidence="8">
    <location>
        <begin position="94"/>
        <end position="359"/>
    </location>
</feature>
<dbReference type="SUPFAM" id="SSF53383">
    <property type="entry name" value="PLP-dependent transferases"/>
    <property type="match status" value="1"/>
</dbReference>
<evidence type="ECO:0000313" key="10">
    <source>
        <dbReference type="RefSeq" id="XP_014667498.1"/>
    </source>
</evidence>
<evidence type="ECO:0000313" key="9">
    <source>
        <dbReference type="Proteomes" id="UP000695022"/>
    </source>
</evidence>
<dbReference type="Pfam" id="PF00266">
    <property type="entry name" value="Aminotran_5"/>
    <property type="match status" value="1"/>
</dbReference>
<comment type="catalytic activity">
    <reaction evidence="7">
        <text>glyoxylate + L-alanine = glycine + pyruvate</text>
        <dbReference type="Rhea" id="RHEA:24248"/>
        <dbReference type="ChEBI" id="CHEBI:15361"/>
        <dbReference type="ChEBI" id="CHEBI:36655"/>
        <dbReference type="ChEBI" id="CHEBI:57305"/>
        <dbReference type="ChEBI" id="CHEBI:57972"/>
        <dbReference type="EC" id="2.6.1.44"/>
    </reaction>
</comment>
<organism evidence="9 10">
    <name type="scientific">Priapulus caudatus</name>
    <name type="common">Priapulid worm</name>
    <dbReference type="NCBI Taxonomy" id="37621"/>
    <lineage>
        <taxon>Eukaryota</taxon>
        <taxon>Metazoa</taxon>
        <taxon>Ecdysozoa</taxon>
        <taxon>Scalidophora</taxon>
        <taxon>Priapulida</taxon>
        <taxon>Priapulimorpha</taxon>
        <taxon>Priapulimorphida</taxon>
        <taxon>Priapulidae</taxon>
        <taxon>Priapulus</taxon>
    </lineage>
</organism>
<dbReference type="InterPro" id="IPR015424">
    <property type="entry name" value="PyrdxlP-dep_Trfase"/>
</dbReference>
<dbReference type="InterPro" id="IPR015421">
    <property type="entry name" value="PyrdxlP-dep_Trfase_major"/>
</dbReference>
<keyword evidence="4 7" id="KW-0663">Pyridoxal phosphate</keyword>
<keyword evidence="2" id="KW-0032">Aminotransferase</keyword>
<sequence>MMKHGAKFACTHAKTVHAGLGQHNLTQDTRGLTPSRIFTCSTARYFSATSLPLNRNRDQEGIHNSGKKLFTPGPLCTSKTVKEAMLLDYGSRDTTFIETVKYIREKLLDVAGVDPSQYTCVPLQGSGTYALEAVISSTVPRQGGKVLVLANGAYGMRVSRICKAHNIDHVLCRFPDEEKVRVEVVEEALKQDTFTNVSIVHCETSSGVINPVEDVGLLLKRYTDATYFVDAMSSFGAIPLDMVACGVDYLVSSANKCIEGIPGFSYVIANREKLFNSKGWSRTLSFDLVEQCEGLDQNGQFRFTPPTHVMLAFKQALIELEQEGGVKGRARRYKENRSVLRDGMTKLGFRELLDDSHRGYIITSYHFPNDPNFDFKTFYTRLGDLDQVIYPGKMTEVDCFRIGNIGHLFPADMRKLLDCIEHVCNEMRLKIPIVG</sequence>
<dbReference type="PANTHER" id="PTHR42778:SF1">
    <property type="entry name" value="2-AMINOETHYLPHOSPHONATE--PYRUVATE TRANSAMINASE"/>
    <property type="match status" value="1"/>
</dbReference>
<accession>A0ABM1E5M7</accession>
<dbReference type="InterPro" id="IPR012703">
    <property type="entry name" value="NH2EtPonate_pyrv_transaminase"/>
</dbReference>
<comment type="cofactor">
    <cofactor evidence="1 7">
        <name>pyridoxal 5'-phosphate</name>
        <dbReference type="ChEBI" id="CHEBI:597326"/>
    </cofactor>
</comment>
<comment type="catalytic activity">
    <reaction evidence="6">
        <text>(2-aminoethyl)phosphonate + pyruvate = phosphonoacetaldehyde + L-alanine</text>
        <dbReference type="Rhea" id="RHEA:17021"/>
        <dbReference type="ChEBI" id="CHEBI:15361"/>
        <dbReference type="ChEBI" id="CHEBI:57418"/>
        <dbReference type="ChEBI" id="CHEBI:57972"/>
        <dbReference type="ChEBI" id="CHEBI:58383"/>
        <dbReference type="EC" id="2.6.1.37"/>
    </reaction>
</comment>
<evidence type="ECO:0000259" key="8">
    <source>
        <dbReference type="Pfam" id="PF00266"/>
    </source>
</evidence>
<dbReference type="GeneID" id="106809070"/>
<keyword evidence="5" id="KW-0670">Pyruvate</keyword>
<dbReference type="PANTHER" id="PTHR42778">
    <property type="entry name" value="2-AMINOETHYLPHOSPHONATE--PYRUVATE TRANSAMINASE"/>
    <property type="match status" value="1"/>
</dbReference>
<evidence type="ECO:0000256" key="1">
    <source>
        <dbReference type="ARBA" id="ARBA00001933"/>
    </source>
</evidence>
<proteinExistence type="inferred from homology"/>
<reference evidence="10" key="1">
    <citation type="submission" date="2025-08" db="UniProtKB">
        <authorList>
            <consortium name="RefSeq"/>
        </authorList>
    </citation>
    <scope>IDENTIFICATION</scope>
</reference>
<name>A0ABM1E5M7_PRICU</name>
<dbReference type="EC" id="2.6.1.44" evidence="7"/>
<dbReference type="Proteomes" id="UP000695022">
    <property type="component" value="Unplaced"/>
</dbReference>
<dbReference type="Gene3D" id="3.90.1150.10">
    <property type="entry name" value="Aspartate Aminotransferase, domain 1"/>
    <property type="match status" value="1"/>
</dbReference>